<accession>A0A8H6KB55</accession>
<dbReference type="InterPro" id="IPR052895">
    <property type="entry name" value="HetReg/Transcr_Mod"/>
</dbReference>
<dbReference type="PANTHER" id="PTHR24148:SF82">
    <property type="entry name" value="HETEROKARYON INCOMPATIBILITY DOMAIN-CONTAINING PROTEIN"/>
    <property type="match status" value="1"/>
</dbReference>
<gene>
    <name evidence="3" type="ORF">CMUS01_08678</name>
</gene>
<feature type="non-terminal residue" evidence="3">
    <location>
        <position position="218"/>
    </location>
</feature>
<dbReference type="PANTHER" id="PTHR24148">
    <property type="entry name" value="ANKYRIN REPEAT DOMAIN-CONTAINING PROTEIN 39 HOMOLOG-RELATED"/>
    <property type="match status" value="1"/>
</dbReference>
<keyword evidence="4" id="KW-1185">Reference proteome</keyword>
<dbReference type="InterPro" id="IPR010730">
    <property type="entry name" value="HET"/>
</dbReference>
<evidence type="ECO:0000259" key="2">
    <source>
        <dbReference type="Pfam" id="PF06985"/>
    </source>
</evidence>
<evidence type="ECO:0000313" key="4">
    <source>
        <dbReference type="Proteomes" id="UP000639643"/>
    </source>
</evidence>
<evidence type="ECO:0000313" key="3">
    <source>
        <dbReference type="EMBL" id="KAF6828224.1"/>
    </source>
</evidence>
<protein>
    <submittedName>
        <fullName evidence="3">Ankyrin and HET domain-containing protein</fullName>
    </submittedName>
</protein>
<evidence type="ECO:0000256" key="1">
    <source>
        <dbReference type="SAM" id="SignalP"/>
    </source>
</evidence>
<dbReference type="AlphaFoldDB" id="A0A8H6KB55"/>
<feature type="signal peptide" evidence="1">
    <location>
        <begin position="1"/>
        <end position="18"/>
    </location>
</feature>
<name>A0A8H6KB55_9PEZI</name>
<feature type="domain" description="Heterokaryon incompatibility" evidence="2">
    <location>
        <begin position="105"/>
        <end position="194"/>
    </location>
</feature>
<feature type="chain" id="PRO_5034804446" evidence="1">
    <location>
        <begin position="19"/>
        <end position="218"/>
    </location>
</feature>
<dbReference type="EMBL" id="WIGM01000345">
    <property type="protein sequence ID" value="KAF6828224.1"/>
    <property type="molecule type" value="Genomic_DNA"/>
</dbReference>
<sequence length="218" mass="23772">MPVAVSLSFLTAYPLCIALRPLDLGSSRDGWFIRLLGFCGEKETGLHTPGPTPPDIPQETPVVDPGPNEFRLLHVHPASSLNSPLAAHLSVARYDPDTRTSSTPYDALSYRWGDPDDLVAILVNGMEVSITRSLDSALRHLRNRDGELVIWTDAVCIAQSHRAERSAQICLMGGIYRAARVVRMYLGEAGAHTSAAASLGRPVYLRARWLSKQSACVL</sequence>
<organism evidence="3 4">
    <name type="scientific">Colletotrichum musicola</name>
    <dbReference type="NCBI Taxonomy" id="2175873"/>
    <lineage>
        <taxon>Eukaryota</taxon>
        <taxon>Fungi</taxon>
        <taxon>Dikarya</taxon>
        <taxon>Ascomycota</taxon>
        <taxon>Pezizomycotina</taxon>
        <taxon>Sordariomycetes</taxon>
        <taxon>Hypocreomycetidae</taxon>
        <taxon>Glomerellales</taxon>
        <taxon>Glomerellaceae</taxon>
        <taxon>Colletotrichum</taxon>
        <taxon>Colletotrichum orchidearum species complex</taxon>
    </lineage>
</organism>
<dbReference type="OrthoDB" id="5571888at2759"/>
<reference evidence="3" key="1">
    <citation type="journal article" date="2020" name="Phytopathology">
        <title>Genome Sequence Resources of Colletotrichum truncatum, C. plurivorum, C. musicola, and C. sojae: Four Species Pathogenic to Soybean (Glycine max).</title>
        <authorList>
            <person name="Rogerio F."/>
            <person name="Boufleur T.R."/>
            <person name="Ciampi-Guillardi M."/>
            <person name="Sukno S.A."/>
            <person name="Thon M.R."/>
            <person name="Massola Junior N.S."/>
            <person name="Baroncelli R."/>
        </authorList>
    </citation>
    <scope>NUCLEOTIDE SEQUENCE</scope>
    <source>
        <strain evidence="3">LFN0074</strain>
    </source>
</reference>
<dbReference type="Pfam" id="PF06985">
    <property type="entry name" value="HET"/>
    <property type="match status" value="1"/>
</dbReference>
<keyword evidence="1" id="KW-0732">Signal</keyword>
<comment type="caution">
    <text evidence="3">The sequence shown here is derived from an EMBL/GenBank/DDBJ whole genome shotgun (WGS) entry which is preliminary data.</text>
</comment>
<dbReference type="Proteomes" id="UP000639643">
    <property type="component" value="Unassembled WGS sequence"/>
</dbReference>
<proteinExistence type="predicted"/>